<dbReference type="InterPro" id="IPR052735">
    <property type="entry name" value="NAD_biosynth-regulator"/>
</dbReference>
<dbReference type="Proteomes" id="UP001139682">
    <property type="component" value="Unassembled WGS sequence"/>
</dbReference>
<dbReference type="PANTHER" id="PTHR37512:SF1">
    <property type="entry name" value="NADR_TTD14 AAA DOMAIN-CONTAINING PROTEIN"/>
    <property type="match status" value="1"/>
</dbReference>
<feature type="domain" description="NadR/Ttd14 AAA" evidence="1">
    <location>
        <begin position="5"/>
        <end position="160"/>
    </location>
</feature>
<dbReference type="SUPFAM" id="SSF52540">
    <property type="entry name" value="P-loop containing nucleoside triphosphate hydrolases"/>
    <property type="match status" value="1"/>
</dbReference>
<organism evidence="2 3">
    <name type="scientific">Stutzerimonas marianensis</name>
    <dbReference type="NCBI Taxonomy" id="2929513"/>
    <lineage>
        <taxon>Bacteria</taxon>
        <taxon>Pseudomonadati</taxon>
        <taxon>Pseudomonadota</taxon>
        <taxon>Gammaproteobacteria</taxon>
        <taxon>Pseudomonadales</taxon>
        <taxon>Pseudomonadaceae</taxon>
        <taxon>Stutzerimonas</taxon>
    </lineage>
</organism>
<dbReference type="Gene3D" id="3.40.50.300">
    <property type="entry name" value="P-loop containing nucleotide triphosphate hydrolases"/>
    <property type="match status" value="1"/>
</dbReference>
<protein>
    <submittedName>
        <fullName evidence="2">AAA family ATPase</fullName>
    </submittedName>
</protein>
<comment type="caution">
    <text evidence="2">The sequence shown here is derived from an EMBL/GenBank/DDBJ whole genome shotgun (WGS) entry which is preliminary data.</text>
</comment>
<reference evidence="2" key="1">
    <citation type="submission" date="2022-03" db="EMBL/GenBank/DDBJ databases">
        <title>Pseudomonas marianensis sp. nov., a marine bacterium isolated from deep-sea sediments of the Mariana Trench.</title>
        <authorList>
            <person name="Wei Y."/>
        </authorList>
    </citation>
    <scope>NUCLEOTIDE SEQUENCE</scope>
    <source>
        <strain evidence="2">PS1</strain>
    </source>
</reference>
<keyword evidence="3" id="KW-1185">Reference proteome</keyword>
<dbReference type="InterPro" id="IPR027417">
    <property type="entry name" value="P-loop_NTPase"/>
</dbReference>
<name>A0A9X1W6M3_9GAMM</name>
<dbReference type="RefSeq" id="WP_243604471.1">
    <property type="nucleotide sequence ID" value="NZ_JALGRD010000001.1"/>
</dbReference>
<dbReference type="Pfam" id="PF13521">
    <property type="entry name" value="AAA_28"/>
    <property type="match status" value="1"/>
</dbReference>
<sequence>MKVLVLTGAESTGKSWLAARLQQRFGGLAVGEYVRHFIDNEQRDTCLADIPAIARGQLAWEDHARRQRPGLLILDTHLLSNMVWSRTLFGECPAWLEAALLARQYDQHLLLSPEGAEWHADGQRCQPEAAERWRFHQACRQWLERHRQPFVEIGGDWASREAQAIAQVSALLGNERGGGASEQGLV</sequence>
<dbReference type="InterPro" id="IPR038727">
    <property type="entry name" value="NadR/Ttd14_AAA_dom"/>
</dbReference>
<dbReference type="EMBL" id="JALGRD010000001">
    <property type="protein sequence ID" value="MCJ0972293.1"/>
    <property type="molecule type" value="Genomic_DNA"/>
</dbReference>
<dbReference type="PANTHER" id="PTHR37512">
    <property type="entry name" value="TRIFUNCTIONAL NAD BIOSYNTHESIS/REGULATOR PROTEIN NADR"/>
    <property type="match status" value="1"/>
</dbReference>
<gene>
    <name evidence="2" type="ORF">MST27_02775</name>
</gene>
<evidence type="ECO:0000259" key="1">
    <source>
        <dbReference type="Pfam" id="PF13521"/>
    </source>
</evidence>
<accession>A0A9X1W6M3</accession>
<evidence type="ECO:0000313" key="2">
    <source>
        <dbReference type="EMBL" id="MCJ0972293.1"/>
    </source>
</evidence>
<evidence type="ECO:0000313" key="3">
    <source>
        <dbReference type="Proteomes" id="UP001139682"/>
    </source>
</evidence>
<proteinExistence type="predicted"/>
<dbReference type="AlphaFoldDB" id="A0A9X1W6M3"/>